<evidence type="ECO:0000313" key="2">
    <source>
        <dbReference type="Proteomes" id="UP000014023"/>
    </source>
</evidence>
<sequence length="47" mass="5576">MDSVAKFEKAYKCREMREDIYAMTINCCSLLYTEKRESELKTSSLFI</sequence>
<reference evidence="1 2" key="1">
    <citation type="submission" date="2012-12" db="EMBL/GenBank/DDBJ databases">
        <title>The Genome Sequence of Bacillus cereus VD196.</title>
        <authorList>
            <consortium name="The Broad Institute Genome Sequencing Platform"/>
            <consortium name="The Broad Institute Genome Sequencing Center for Infectious Disease"/>
            <person name="Feldgarden M."/>
            <person name="Van der Auwera G.A."/>
            <person name="Mahillon J."/>
            <person name="Duprez V."/>
            <person name="Timmery S."/>
            <person name="Mattelet C."/>
            <person name="Dierick K."/>
            <person name="Sun M."/>
            <person name="Yu Z."/>
            <person name="Zhu L."/>
            <person name="Hu X."/>
            <person name="Shank E.B."/>
            <person name="Swiecicka I."/>
            <person name="Hansen B.M."/>
            <person name="Andrup L."/>
            <person name="Walker B."/>
            <person name="Young S.K."/>
            <person name="Zeng Q."/>
            <person name="Gargeya S."/>
            <person name="Fitzgerald M."/>
            <person name="Haas B."/>
            <person name="Abouelleil A."/>
            <person name="Alvarado L."/>
            <person name="Arachchi H.M."/>
            <person name="Berlin A.M."/>
            <person name="Chapman S.B."/>
            <person name="Dewar J."/>
            <person name="Goldberg J."/>
            <person name="Griggs A."/>
            <person name="Gujja S."/>
            <person name="Hansen M."/>
            <person name="Howarth C."/>
            <person name="Imamovic A."/>
            <person name="Larimer J."/>
            <person name="McCowan C."/>
            <person name="Murphy C."/>
            <person name="Neiman D."/>
            <person name="Pearson M."/>
            <person name="Priest M."/>
            <person name="Roberts A."/>
            <person name="Saif S."/>
            <person name="Shea T."/>
            <person name="Sisk P."/>
            <person name="Sykes S."/>
            <person name="Wortman J."/>
            <person name="Nusbaum C."/>
            <person name="Birren B."/>
        </authorList>
    </citation>
    <scope>NUCLEOTIDE SEQUENCE [LARGE SCALE GENOMIC DNA]</scope>
    <source>
        <strain evidence="1 2">VD196</strain>
    </source>
</reference>
<proteinExistence type="predicted"/>
<dbReference type="AlphaFoldDB" id="A0A9W5V612"/>
<evidence type="ECO:0000313" key="1">
    <source>
        <dbReference type="EMBL" id="EOO62015.1"/>
    </source>
</evidence>
<name>A0A9W5V612_BACCE</name>
<dbReference type="EMBL" id="AHFL01000057">
    <property type="protein sequence ID" value="EOO62015.1"/>
    <property type="molecule type" value="Genomic_DNA"/>
</dbReference>
<organism evidence="1 2">
    <name type="scientific">Bacillus cereus VD196</name>
    <dbReference type="NCBI Taxonomy" id="1053243"/>
    <lineage>
        <taxon>Bacteria</taxon>
        <taxon>Bacillati</taxon>
        <taxon>Bacillota</taxon>
        <taxon>Bacilli</taxon>
        <taxon>Bacillales</taxon>
        <taxon>Bacillaceae</taxon>
        <taxon>Bacillus</taxon>
        <taxon>Bacillus cereus group</taxon>
    </lineage>
</organism>
<protein>
    <submittedName>
        <fullName evidence="1">Uncharacterized protein</fullName>
    </submittedName>
</protein>
<gene>
    <name evidence="1" type="ORF">IKE_05805</name>
</gene>
<accession>A0A9W5V612</accession>
<comment type="caution">
    <text evidence="1">The sequence shown here is derived from an EMBL/GenBank/DDBJ whole genome shotgun (WGS) entry which is preliminary data.</text>
</comment>
<dbReference type="Proteomes" id="UP000014023">
    <property type="component" value="Unassembled WGS sequence"/>
</dbReference>